<dbReference type="GeneID" id="26839598"/>
<comment type="similarity">
    <text evidence="2">Belongs to the XPF family.</text>
</comment>
<dbReference type="OrthoDB" id="361020at2759"/>
<accession>A0A0V1PZH5</accession>
<feature type="domain" description="ERCC4" evidence="11">
    <location>
        <begin position="847"/>
        <end position="927"/>
    </location>
</feature>
<evidence type="ECO:0000256" key="6">
    <source>
        <dbReference type="ARBA" id="ARBA00022801"/>
    </source>
</evidence>
<keyword evidence="5" id="KW-0227">DNA damage</keyword>
<dbReference type="PANTHER" id="PTHR10150">
    <property type="entry name" value="DNA REPAIR ENDONUCLEASE XPF"/>
    <property type="match status" value="1"/>
</dbReference>
<evidence type="ECO:0000256" key="10">
    <source>
        <dbReference type="SAM" id="MobiDB-lite"/>
    </source>
</evidence>
<dbReference type="AlphaFoldDB" id="A0A0V1PZH5"/>
<proteinExistence type="inferred from homology"/>
<dbReference type="CDD" id="cd20078">
    <property type="entry name" value="XPF_nuclease_XPF_euk"/>
    <property type="match status" value="1"/>
</dbReference>
<evidence type="ECO:0000313" key="12">
    <source>
        <dbReference type="EMBL" id="KSA01649.1"/>
    </source>
</evidence>
<dbReference type="InterPro" id="IPR006166">
    <property type="entry name" value="ERCC4_domain"/>
</dbReference>
<dbReference type="GO" id="GO:0000110">
    <property type="term" value="C:nucleotide-excision repair factor 1 complex"/>
    <property type="evidence" value="ECO:0007669"/>
    <property type="project" value="TreeGrafter"/>
</dbReference>
<dbReference type="Gene3D" id="1.10.150.20">
    <property type="entry name" value="5' to 3' exonuclease, C-terminal subdomain"/>
    <property type="match status" value="1"/>
</dbReference>
<dbReference type="Gene3D" id="3.40.50.10130">
    <property type="match status" value="1"/>
</dbReference>
<gene>
    <name evidence="12" type="ORF">AC631_02589</name>
</gene>
<dbReference type="InterPro" id="IPR011335">
    <property type="entry name" value="Restrct_endonuc-II-like"/>
</dbReference>
<dbReference type="InterPro" id="IPR010994">
    <property type="entry name" value="RuvA_2-like"/>
</dbReference>
<evidence type="ECO:0000259" key="11">
    <source>
        <dbReference type="SMART" id="SM00891"/>
    </source>
</evidence>
<keyword evidence="13" id="KW-1185">Reference proteome</keyword>
<dbReference type="GO" id="GO:0000014">
    <property type="term" value="F:single-stranded DNA endodeoxyribonuclease activity"/>
    <property type="evidence" value="ECO:0007669"/>
    <property type="project" value="TreeGrafter"/>
</dbReference>
<evidence type="ECO:0000256" key="1">
    <source>
        <dbReference type="ARBA" id="ARBA00004123"/>
    </source>
</evidence>
<comment type="subcellular location">
    <subcellularLocation>
        <location evidence="1">Nucleus</location>
    </subcellularLocation>
</comment>
<keyword evidence="7" id="KW-0238">DNA-binding</keyword>
<dbReference type="InterPro" id="IPR047520">
    <property type="entry name" value="XPF_nuclease"/>
</dbReference>
<dbReference type="SUPFAM" id="SSF52980">
    <property type="entry name" value="Restriction endonuclease-like"/>
    <property type="match status" value="1"/>
</dbReference>
<feature type="compositionally biased region" description="Basic and acidic residues" evidence="10">
    <location>
        <begin position="585"/>
        <end position="598"/>
    </location>
</feature>
<dbReference type="SMART" id="SM00891">
    <property type="entry name" value="ERCC4"/>
    <property type="match status" value="1"/>
</dbReference>
<evidence type="ECO:0000256" key="2">
    <source>
        <dbReference type="ARBA" id="ARBA00010015"/>
    </source>
</evidence>
<keyword evidence="6" id="KW-0378">Hydrolase</keyword>
<keyword evidence="3" id="KW-0540">Nuclease</keyword>
<evidence type="ECO:0000313" key="13">
    <source>
        <dbReference type="Proteomes" id="UP000054251"/>
    </source>
</evidence>
<name>A0A0V1PZH5_9ASCO</name>
<dbReference type="Proteomes" id="UP000054251">
    <property type="component" value="Unassembled WGS sequence"/>
</dbReference>
<dbReference type="PANTHER" id="PTHR10150:SF0">
    <property type="entry name" value="DNA REPAIR ENDONUCLEASE XPF"/>
    <property type="match status" value="1"/>
</dbReference>
<dbReference type="Pfam" id="PF02732">
    <property type="entry name" value="ERCC4"/>
    <property type="match status" value="1"/>
</dbReference>
<dbReference type="EMBL" id="LMYN01000047">
    <property type="protein sequence ID" value="KSA01649.1"/>
    <property type="molecule type" value="Genomic_DNA"/>
</dbReference>
<dbReference type="GO" id="GO:0000712">
    <property type="term" value="P:resolution of meiotic recombination intermediates"/>
    <property type="evidence" value="ECO:0007669"/>
    <property type="project" value="TreeGrafter"/>
</dbReference>
<dbReference type="FunFam" id="3.40.50.10130:FF:000002">
    <property type="entry name" value="DNA repair endonuclease XPF"/>
    <property type="match status" value="1"/>
</dbReference>
<keyword evidence="8" id="KW-0234">DNA repair</keyword>
<dbReference type="RefSeq" id="XP_015467751.1">
    <property type="nucleotide sequence ID" value="XM_015611419.1"/>
</dbReference>
<protein>
    <recommendedName>
        <fullName evidence="11">ERCC4 domain-containing protein</fullName>
    </recommendedName>
</protein>
<keyword evidence="9" id="KW-0539">Nucleus</keyword>
<sequence>MSSLFVGDEDGEEYTLHDRDDSIILENPIESEKEIKDDSNLEPSIPINYEDSNTTIYQTREICCSLPLRFHQEIVEDMLSKDGLLILGRGLGWELVTANLLHALSAPTVILQSNGKEKKTKKSLLILLNSREEEIFKLSEDLTELRWIDKRNEDTNESGFDHPPLITIGGDSMTVDKRKRVYENGGIVSVTSRILVVDLLSGVVQPNDITGLFILHAEKVKETSNESFIINLYRDVNDWGFVKAVSDEPESFTGFTPLATKLKVLRLSNVFLWPRFHVEVSSSLNFRGKNLPNRQKQELERRRFVTEINTKLSYKMNKIQSAILSCIQACLLELKRHNPLLVTEYWDMENIHDSDFVPRIRLSLDSQWHRISWTSKQLVYDLTTLKDLLKYLLILDSLSFYQVVQEIIDLNIKTTGNDSMNVASMSPWLNLDEANTIISYAKERALGKIIVSKSRITIGDENEEEGGNEMAENTQESEIQTEEYNLEELPKWDQLGILLDDIMYEKSQNTANHGPIVIMCSDSKTAKQLSYLISNMKDITNTDSRRKRFSGRKFMVNKLNDYLEWKEFTSLTRKLNSELDMKKQEEISEVNEPERAATPEEELQTSKTFSRGKGHPLSKRRRTRGASAVANVGRLYSGSNKGRTNEAVELDAAIVNKLKEEINEKQLDENPGSGNNSDDNAGGFLVDEDQGQVVDIQDVDYFNEVCEYRTSEIIFENIDKDDQIIIETYNDKTNDSLLQEVSPAYIIMYEPNLSFIRRVEIYQAVNKEYPAKTYFMYYGTSVEEQKHLMRIKKEKDAFTKLIREKATLGKHFESAQDNNKFQLNRNKVVNTRIAGGARFRMEEDEMRVVVDVREFRSSLPNLLYRVGIKVVPCMITVGDYIVSPKICIERKAIPDLISSFKSGRLYSQCEQMFRHYELPTLLIEFDESKSFSFEPFSDLRNYKVNATNPIATKLQQQDIQSKLIMLLISFPKLKIIWSSSPYETAQIFLELKANQEEPDISAAVAKGVNQSIKISSGEPPLYNDNAIDLIQNIPGINNINYYKVIEKVQSIEELVKLSEDEFTDLIGIENGKKAYKFIHRSVK</sequence>
<dbReference type="GO" id="GO:0000724">
    <property type="term" value="P:double-strand break repair via homologous recombination"/>
    <property type="evidence" value="ECO:0007669"/>
    <property type="project" value="TreeGrafter"/>
</dbReference>
<evidence type="ECO:0000256" key="4">
    <source>
        <dbReference type="ARBA" id="ARBA00022759"/>
    </source>
</evidence>
<keyword evidence="4" id="KW-0255">Endonuclease</keyword>
<comment type="caution">
    <text evidence="12">The sequence shown here is derived from an EMBL/GenBank/DDBJ whole genome shotgun (WGS) entry which is preliminary data.</text>
</comment>
<dbReference type="SUPFAM" id="SSF47781">
    <property type="entry name" value="RuvA domain 2-like"/>
    <property type="match status" value="1"/>
</dbReference>
<evidence type="ECO:0000256" key="7">
    <source>
        <dbReference type="ARBA" id="ARBA00023125"/>
    </source>
</evidence>
<organism evidence="12 13">
    <name type="scientific">Debaryomyces fabryi</name>
    <dbReference type="NCBI Taxonomy" id="58627"/>
    <lineage>
        <taxon>Eukaryota</taxon>
        <taxon>Fungi</taxon>
        <taxon>Dikarya</taxon>
        <taxon>Ascomycota</taxon>
        <taxon>Saccharomycotina</taxon>
        <taxon>Pichiomycetes</taxon>
        <taxon>Debaryomycetaceae</taxon>
        <taxon>Debaryomyces</taxon>
    </lineage>
</organism>
<reference evidence="12 13" key="1">
    <citation type="submission" date="2015-11" db="EMBL/GenBank/DDBJ databases">
        <title>The genome of Debaryomyces fabryi.</title>
        <authorList>
            <person name="Tafer H."/>
            <person name="Lopandic K."/>
        </authorList>
    </citation>
    <scope>NUCLEOTIDE SEQUENCE [LARGE SCALE GENOMIC DNA]</scope>
    <source>
        <strain evidence="12 13">CBS 789</strain>
    </source>
</reference>
<evidence type="ECO:0000256" key="9">
    <source>
        <dbReference type="ARBA" id="ARBA00023242"/>
    </source>
</evidence>
<dbReference type="GO" id="GO:0003684">
    <property type="term" value="F:damaged DNA binding"/>
    <property type="evidence" value="ECO:0007669"/>
    <property type="project" value="TreeGrafter"/>
</dbReference>
<feature type="compositionally biased region" description="Basic residues" evidence="10">
    <location>
        <begin position="610"/>
        <end position="624"/>
    </location>
</feature>
<dbReference type="GO" id="GO:0003697">
    <property type="term" value="F:single-stranded DNA binding"/>
    <property type="evidence" value="ECO:0007669"/>
    <property type="project" value="TreeGrafter"/>
</dbReference>
<evidence type="ECO:0000256" key="3">
    <source>
        <dbReference type="ARBA" id="ARBA00022722"/>
    </source>
</evidence>
<evidence type="ECO:0000256" key="8">
    <source>
        <dbReference type="ARBA" id="ARBA00023204"/>
    </source>
</evidence>
<dbReference type="GO" id="GO:0000736">
    <property type="term" value="P:double-strand break repair via single-strand annealing, removal of nonhomologous ends"/>
    <property type="evidence" value="ECO:0007669"/>
    <property type="project" value="TreeGrafter"/>
</dbReference>
<dbReference type="GO" id="GO:1901255">
    <property type="term" value="P:nucleotide-excision repair involved in interstrand cross-link repair"/>
    <property type="evidence" value="ECO:0007669"/>
    <property type="project" value="TreeGrafter"/>
</dbReference>
<feature type="region of interest" description="Disordered" evidence="10">
    <location>
        <begin position="585"/>
        <end position="626"/>
    </location>
</feature>
<evidence type="ECO:0000256" key="5">
    <source>
        <dbReference type="ARBA" id="ARBA00022763"/>
    </source>
</evidence>